<comment type="catalytic activity">
    <reaction evidence="1">
        <text>ATP + protein L-histidine = ADP + protein N-phospho-L-histidine.</text>
        <dbReference type="EC" id="2.7.13.3"/>
    </reaction>
</comment>
<dbReference type="InterPro" id="IPR004358">
    <property type="entry name" value="Sig_transdc_His_kin-like_C"/>
</dbReference>
<evidence type="ECO:0000259" key="6">
    <source>
        <dbReference type="PROSITE" id="PS50109"/>
    </source>
</evidence>
<dbReference type="InterPro" id="IPR003594">
    <property type="entry name" value="HATPase_dom"/>
</dbReference>
<dbReference type="CDD" id="cd00082">
    <property type="entry name" value="HisKA"/>
    <property type="match status" value="1"/>
</dbReference>
<dbReference type="Gene3D" id="3.30.565.10">
    <property type="entry name" value="Histidine kinase-like ATPase, C-terminal domain"/>
    <property type="match status" value="1"/>
</dbReference>
<sequence>MMRCSMTRGANAEPRAAVEAVLNRGVLGLGNPGATGGDAGDQVNMLAMAAHDLLQPLHLMLRAVEELEPCCSDRPHLRCWLDLAKEQGARLATGLRNLMLTNERRLGAARTAPPTPFSLASMFDELEADWAPFAVANGLRFSVVRTSAMIISDRSLLRAVLGNLIGNAIKFTATGGIVLGVRRRGHVIRIDVVDTGCGIDADDQQRIFDPFYQSEPDRRGAGLGLAFVRSACRELDYGVECRSVAGVGSRFSICVPILPLAGPGMIRIAAGG</sequence>
<dbReference type="InterPro" id="IPR005467">
    <property type="entry name" value="His_kinase_dom"/>
</dbReference>
<evidence type="ECO:0000256" key="5">
    <source>
        <dbReference type="ARBA" id="ARBA00022777"/>
    </source>
</evidence>
<dbReference type="Proteomes" id="UP000244162">
    <property type="component" value="Unassembled WGS sequence"/>
</dbReference>
<dbReference type="PRINTS" id="PR00344">
    <property type="entry name" value="BCTRLSENSOR"/>
</dbReference>
<dbReference type="GO" id="GO:0000155">
    <property type="term" value="F:phosphorelay sensor kinase activity"/>
    <property type="evidence" value="ECO:0007669"/>
    <property type="project" value="InterPro"/>
</dbReference>
<dbReference type="OrthoDB" id="9808408at2"/>
<dbReference type="Pfam" id="PF02518">
    <property type="entry name" value="HATPase_c"/>
    <property type="match status" value="1"/>
</dbReference>
<accession>A0A2T5FTS9</accession>
<protein>
    <recommendedName>
        <fullName evidence="2">histidine kinase</fullName>
        <ecNumber evidence="2">2.7.13.3</ecNumber>
    </recommendedName>
</protein>
<dbReference type="SMART" id="SM00387">
    <property type="entry name" value="HATPase_c"/>
    <property type="match status" value="1"/>
</dbReference>
<keyword evidence="3" id="KW-0597">Phosphoprotein</keyword>
<keyword evidence="4" id="KW-0808">Transferase</keyword>
<organism evidence="7 8">
    <name type="scientific">Sphingomonas oleivorans</name>
    <dbReference type="NCBI Taxonomy" id="1735121"/>
    <lineage>
        <taxon>Bacteria</taxon>
        <taxon>Pseudomonadati</taxon>
        <taxon>Pseudomonadota</taxon>
        <taxon>Alphaproteobacteria</taxon>
        <taxon>Sphingomonadales</taxon>
        <taxon>Sphingomonadaceae</taxon>
        <taxon>Sphingomonas</taxon>
    </lineage>
</organism>
<dbReference type="PROSITE" id="PS50109">
    <property type="entry name" value="HIS_KIN"/>
    <property type="match status" value="1"/>
</dbReference>
<name>A0A2T5FTS9_9SPHN</name>
<keyword evidence="8" id="KW-1185">Reference proteome</keyword>
<feature type="domain" description="Histidine kinase" evidence="6">
    <location>
        <begin position="48"/>
        <end position="259"/>
    </location>
</feature>
<dbReference type="GO" id="GO:0009927">
    <property type="term" value="F:histidine phosphotransfer kinase activity"/>
    <property type="evidence" value="ECO:0007669"/>
    <property type="project" value="TreeGrafter"/>
</dbReference>
<dbReference type="AlphaFoldDB" id="A0A2T5FTS9"/>
<reference evidence="7 8" key="1">
    <citation type="submission" date="2017-09" db="EMBL/GenBank/DDBJ databases">
        <title>Sphingomonas panjinensis sp.nov., isolated from oil-contaminated soil.</title>
        <authorList>
            <person name="Wang L."/>
            <person name="Chen L."/>
        </authorList>
    </citation>
    <scope>NUCLEOTIDE SEQUENCE [LARGE SCALE GENOMIC DNA]</scope>
    <source>
        <strain evidence="7 8">FW-11</strain>
    </source>
</reference>
<gene>
    <name evidence="7" type="ORF">CLG96_18210</name>
</gene>
<dbReference type="EMBL" id="NWBU01000018">
    <property type="protein sequence ID" value="PTQ07470.1"/>
    <property type="molecule type" value="Genomic_DNA"/>
</dbReference>
<dbReference type="GO" id="GO:0005886">
    <property type="term" value="C:plasma membrane"/>
    <property type="evidence" value="ECO:0007669"/>
    <property type="project" value="TreeGrafter"/>
</dbReference>
<dbReference type="PANTHER" id="PTHR43047">
    <property type="entry name" value="TWO-COMPONENT HISTIDINE PROTEIN KINASE"/>
    <property type="match status" value="1"/>
</dbReference>
<dbReference type="SUPFAM" id="SSF55874">
    <property type="entry name" value="ATPase domain of HSP90 chaperone/DNA topoisomerase II/histidine kinase"/>
    <property type="match status" value="1"/>
</dbReference>
<proteinExistence type="predicted"/>
<comment type="caution">
    <text evidence="7">The sequence shown here is derived from an EMBL/GenBank/DDBJ whole genome shotgun (WGS) entry which is preliminary data.</text>
</comment>
<evidence type="ECO:0000256" key="3">
    <source>
        <dbReference type="ARBA" id="ARBA00022553"/>
    </source>
</evidence>
<evidence type="ECO:0000256" key="4">
    <source>
        <dbReference type="ARBA" id="ARBA00022679"/>
    </source>
</evidence>
<dbReference type="PANTHER" id="PTHR43047:SF9">
    <property type="entry name" value="HISTIDINE KINASE"/>
    <property type="match status" value="1"/>
</dbReference>
<dbReference type="InterPro" id="IPR003661">
    <property type="entry name" value="HisK_dim/P_dom"/>
</dbReference>
<evidence type="ECO:0000313" key="7">
    <source>
        <dbReference type="EMBL" id="PTQ07470.1"/>
    </source>
</evidence>
<keyword evidence="5" id="KW-0418">Kinase</keyword>
<evidence type="ECO:0000256" key="2">
    <source>
        <dbReference type="ARBA" id="ARBA00012438"/>
    </source>
</evidence>
<dbReference type="InterPro" id="IPR036890">
    <property type="entry name" value="HATPase_C_sf"/>
</dbReference>
<dbReference type="EC" id="2.7.13.3" evidence="2"/>
<evidence type="ECO:0000313" key="8">
    <source>
        <dbReference type="Proteomes" id="UP000244162"/>
    </source>
</evidence>
<evidence type="ECO:0000256" key="1">
    <source>
        <dbReference type="ARBA" id="ARBA00000085"/>
    </source>
</evidence>